<keyword evidence="6" id="KW-1185">Reference proteome</keyword>
<dbReference type="Proteomes" id="UP000289738">
    <property type="component" value="Chromosome B06"/>
</dbReference>
<reference evidence="5 6" key="1">
    <citation type="submission" date="2019-01" db="EMBL/GenBank/DDBJ databases">
        <title>Sequencing of cultivated peanut Arachis hypogaea provides insights into genome evolution and oil improvement.</title>
        <authorList>
            <person name="Chen X."/>
        </authorList>
    </citation>
    <scope>NUCLEOTIDE SEQUENCE [LARGE SCALE GENOMIC DNA]</scope>
    <source>
        <strain evidence="6">cv. Fuhuasheng</strain>
        <tissue evidence="5">Leaves</tissue>
    </source>
</reference>
<comment type="similarity">
    <text evidence="1">Belongs to the GeBP family.</text>
</comment>
<accession>A0A444YKD7</accession>
<evidence type="ECO:0000256" key="2">
    <source>
        <dbReference type="SAM" id="Coils"/>
    </source>
</evidence>
<feature type="compositionally biased region" description="Basic and acidic residues" evidence="3">
    <location>
        <begin position="276"/>
        <end position="291"/>
    </location>
</feature>
<comment type="caution">
    <text evidence="5">The sequence shown here is derived from an EMBL/GenBank/DDBJ whole genome shotgun (WGS) entry which is preliminary data.</text>
</comment>
<dbReference type="PANTHER" id="PTHR31662:SF1">
    <property type="entry name" value="OS01G0249900 PROTEIN"/>
    <property type="match status" value="1"/>
</dbReference>
<dbReference type="STRING" id="3818.A0A444YKD7"/>
<name>A0A444YKD7_ARAHY</name>
<gene>
    <name evidence="5" type="ORF">Ahy_B06g081168</name>
</gene>
<protein>
    <recommendedName>
        <fullName evidence="4">Glabrous enhancer-binding protein-like DBD domain-containing protein</fullName>
    </recommendedName>
</protein>
<dbReference type="EMBL" id="SDMP01000016">
    <property type="protein sequence ID" value="RYR02372.1"/>
    <property type="molecule type" value="Genomic_DNA"/>
</dbReference>
<feature type="region of interest" description="Disordered" evidence="3">
    <location>
        <begin position="248"/>
        <end position="291"/>
    </location>
</feature>
<dbReference type="InterPro" id="IPR053932">
    <property type="entry name" value="GeBP-like_DBD"/>
</dbReference>
<evidence type="ECO:0000313" key="5">
    <source>
        <dbReference type="EMBL" id="RYR02372.1"/>
    </source>
</evidence>
<dbReference type="AlphaFoldDB" id="A0A444YKD7"/>
<feature type="compositionally biased region" description="Acidic residues" evidence="3">
    <location>
        <begin position="10"/>
        <end position="44"/>
    </location>
</feature>
<keyword evidence="2" id="KW-0175">Coiled coil</keyword>
<sequence length="527" mass="58615">MASEQHDTVFPDEDMDEDDEESQEDEEEEDIDDDDVLPDDEENEPSPSTSSAALAVTVAVPSSVIPNGEKAPISTPTANAATTVVVALEGSSSDPKRQQQIEEKKPLDDSRRLFQRLWTDEDEIELLQGFLEYTSQRGSSHHNDTALFYDQIKSKLQLDFNKNQLVEKIRRLKKKYRNVLNKIGSGKEFNFKSAHDQATFEISRKIWSNLGPVADNALDDDEINLNPNPNPNPNLNFTFALPAPRTETLFGNSSEKKTPPSRKRSRPRSSAATTVKIEERRESLDGSASHKEHNFNLNAAATGLPATPNNNCESNKCSGGYGIPGLVEETARSCLSPLVKELVGGAAMGGGHFGGRGFGGGGFSLNPIPLGFGAMNNLGLGLGGGELVDERWRKQQILELEVYSKRLELVQEQIKAALEELHRALKLFLNFVSAVMLLPAQTNLKKFGRIVDNELFGKFQQKYGKRCKERSAGRCWKTRLIICLTTQQVGSSYSSNVNGSVQRMWHHCTRELLWIQLMMRTDDLHLI</sequence>
<organism evidence="5 6">
    <name type="scientific">Arachis hypogaea</name>
    <name type="common">Peanut</name>
    <dbReference type="NCBI Taxonomy" id="3818"/>
    <lineage>
        <taxon>Eukaryota</taxon>
        <taxon>Viridiplantae</taxon>
        <taxon>Streptophyta</taxon>
        <taxon>Embryophyta</taxon>
        <taxon>Tracheophyta</taxon>
        <taxon>Spermatophyta</taxon>
        <taxon>Magnoliopsida</taxon>
        <taxon>eudicotyledons</taxon>
        <taxon>Gunneridae</taxon>
        <taxon>Pentapetalae</taxon>
        <taxon>rosids</taxon>
        <taxon>fabids</taxon>
        <taxon>Fabales</taxon>
        <taxon>Fabaceae</taxon>
        <taxon>Papilionoideae</taxon>
        <taxon>50 kb inversion clade</taxon>
        <taxon>dalbergioids sensu lato</taxon>
        <taxon>Dalbergieae</taxon>
        <taxon>Pterocarpus clade</taxon>
        <taxon>Arachis</taxon>
    </lineage>
</organism>
<feature type="compositionally biased region" description="Low complexity" evidence="3">
    <location>
        <begin position="45"/>
        <end position="55"/>
    </location>
</feature>
<dbReference type="GO" id="GO:0005634">
    <property type="term" value="C:nucleus"/>
    <property type="evidence" value="ECO:0007669"/>
    <property type="project" value="TreeGrafter"/>
</dbReference>
<dbReference type="PANTHER" id="PTHR31662">
    <property type="entry name" value="BNAANNG10740D PROTEIN-RELATED"/>
    <property type="match status" value="1"/>
</dbReference>
<evidence type="ECO:0000313" key="6">
    <source>
        <dbReference type="Proteomes" id="UP000289738"/>
    </source>
</evidence>
<dbReference type="Pfam" id="PF04504">
    <property type="entry name" value="GeBP-like_DBD"/>
    <property type="match status" value="1"/>
</dbReference>
<evidence type="ECO:0000256" key="1">
    <source>
        <dbReference type="ARBA" id="ARBA00010820"/>
    </source>
</evidence>
<evidence type="ECO:0000259" key="4">
    <source>
        <dbReference type="Pfam" id="PF04504"/>
    </source>
</evidence>
<dbReference type="GO" id="GO:0006355">
    <property type="term" value="P:regulation of DNA-templated transcription"/>
    <property type="evidence" value="ECO:0007669"/>
    <property type="project" value="InterPro"/>
</dbReference>
<feature type="domain" description="Glabrous enhancer-binding protein-like DBD" evidence="4">
    <location>
        <begin position="114"/>
        <end position="208"/>
    </location>
</feature>
<proteinExistence type="inferred from homology"/>
<evidence type="ECO:0000256" key="3">
    <source>
        <dbReference type="SAM" id="MobiDB-lite"/>
    </source>
</evidence>
<feature type="coiled-coil region" evidence="2">
    <location>
        <begin position="400"/>
        <end position="427"/>
    </location>
</feature>
<dbReference type="InterPro" id="IPR007592">
    <property type="entry name" value="GEBP"/>
</dbReference>
<feature type="region of interest" description="Disordered" evidence="3">
    <location>
        <begin position="1"/>
        <end position="55"/>
    </location>
</feature>